<reference evidence="3" key="1">
    <citation type="submission" date="2022-08" db="UniProtKB">
        <authorList>
            <consortium name="EnsemblMetazoa"/>
        </authorList>
    </citation>
    <scope>IDENTIFICATION</scope>
    <source>
        <strain evidence="3">05x7-T-G4-1.051#20</strain>
    </source>
</reference>
<dbReference type="EnsemblMetazoa" id="G23304.4">
    <property type="protein sequence ID" value="G23304.4:cds"/>
    <property type="gene ID" value="G23304"/>
</dbReference>
<dbReference type="InterPro" id="IPR001910">
    <property type="entry name" value="Inosine/uridine_hydrolase_dom"/>
</dbReference>
<dbReference type="InterPro" id="IPR052775">
    <property type="entry name" value="IUN_hydrolase"/>
</dbReference>
<organism evidence="3 4">
    <name type="scientific">Magallana gigas</name>
    <name type="common">Pacific oyster</name>
    <name type="synonym">Crassostrea gigas</name>
    <dbReference type="NCBI Taxonomy" id="29159"/>
    <lineage>
        <taxon>Eukaryota</taxon>
        <taxon>Metazoa</taxon>
        <taxon>Spiralia</taxon>
        <taxon>Lophotrochozoa</taxon>
        <taxon>Mollusca</taxon>
        <taxon>Bivalvia</taxon>
        <taxon>Autobranchia</taxon>
        <taxon>Pteriomorphia</taxon>
        <taxon>Ostreida</taxon>
        <taxon>Ostreoidea</taxon>
        <taxon>Ostreidae</taxon>
        <taxon>Magallana</taxon>
    </lineage>
</organism>
<accession>A0A8W8KIJ0</accession>
<comment type="similarity">
    <text evidence="1">Belongs to the IUNH family.</text>
</comment>
<dbReference type="AlphaFoldDB" id="A0A8W8KIJ0"/>
<dbReference type="Gene3D" id="3.90.245.10">
    <property type="entry name" value="Ribonucleoside hydrolase-like"/>
    <property type="match status" value="1"/>
</dbReference>
<dbReference type="GO" id="GO:0016799">
    <property type="term" value="F:hydrolase activity, hydrolyzing N-glycosyl compounds"/>
    <property type="evidence" value="ECO:0007669"/>
    <property type="project" value="InterPro"/>
</dbReference>
<dbReference type="OMA" id="ARSPEYE"/>
<dbReference type="SUPFAM" id="SSF53590">
    <property type="entry name" value="Nucleoside hydrolase"/>
    <property type="match status" value="1"/>
</dbReference>
<proteinExistence type="inferred from homology"/>
<dbReference type="CDD" id="cd02649">
    <property type="entry name" value="nuc_hydro_CeIAG"/>
    <property type="match status" value="1"/>
</dbReference>
<dbReference type="PANTHER" id="PTHR46190">
    <property type="entry name" value="SI:CH211-201H21.5-RELATED"/>
    <property type="match status" value="1"/>
</dbReference>
<dbReference type="EnsemblMetazoa" id="G23304.6">
    <property type="protein sequence ID" value="G23304.6:cds"/>
    <property type="gene ID" value="G23304"/>
</dbReference>
<protein>
    <recommendedName>
        <fullName evidence="2">Inosine/uridine-preferring nucleoside hydrolase domain-containing protein</fullName>
    </recommendedName>
</protein>
<dbReference type="OrthoDB" id="432381at2759"/>
<evidence type="ECO:0000256" key="1">
    <source>
        <dbReference type="ARBA" id="ARBA00009176"/>
    </source>
</evidence>
<evidence type="ECO:0000313" key="3">
    <source>
        <dbReference type="EnsemblMetazoa" id="G23304.6:cds"/>
    </source>
</evidence>
<sequence length="315" mass="34722">MTKQKIIIDCDTGVDDAQAIMMALSRPDTDVIGITCVNGNVDIENVCRNTLRVLKICDALHIPVFRGCGRPIIHHEENASFYHGVDGMGDHPHPPEVDLSCIQEEHAVNALIRLTKKFNGEVKLVAMAPLTNLAVALRMDPGFGARLKSLVVMGGNMHGKGNRSASIASEFNFGTDPESAYIVLHEVTCPIVIVSWELCVDYLYPWEMVHKCINTNTPKANFLQFITKASIEVQKSSEQPGYRSCDAFAMAVAIDSSVVLDKVDIYASVELNGTLTRGMLVPDWRNKLQKSPNVTIVTKTDTQKSLGLWMNMVHV</sequence>
<dbReference type="PANTHER" id="PTHR46190:SF1">
    <property type="entry name" value="SI:CH211-201H21.5"/>
    <property type="match status" value="1"/>
</dbReference>
<evidence type="ECO:0000313" key="4">
    <source>
        <dbReference type="Proteomes" id="UP000005408"/>
    </source>
</evidence>
<evidence type="ECO:0000259" key="2">
    <source>
        <dbReference type="Pfam" id="PF01156"/>
    </source>
</evidence>
<dbReference type="Pfam" id="PF01156">
    <property type="entry name" value="IU_nuc_hydro"/>
    <property type="match status" value="1"/>
</dbReference>
<feature type="domain" description="Inosine/uridine-preferring nucleoside hydrolase" evidence="2">
    <location>
        <begin position="6"/>
        <end position="304"/>
    </location>
</feature>
<dbReference type="EnsemblMetazoa" id="G23304.8">
    <property type="protein sequence ID" value="G23304.8:cds"/>
    <property type="gene ID" value="G23304"/>
</dbReference>
<name>A0A8W8KIJ0_MAGGI</name>
<dbReference type="Proteomes" id="UP000005408">
    <property type="component" value="Unassembled WGS sequence"/>
</dbReference>
<keyword evidence="4" id="KW-1185">Reference proteome</keyword>
<dbReference type="InterPro" id="IPR036452">
    <property type="entry name" value="Ribo_hydro-like"/>
</dbReference>